<accession>A0A835F5Q2</accession>
<dbReference type="GO" id="GO:0004672">
    <property type="term" value="F:protein kinase activity"/>
    <property type="evidence" value="ECO:0007669"/>
    <property type="project" value="InterPro"/>
</dbReference>
<evidence type="ECO:0000259" key="7">
    <source>
        <dbReference type="PROSITE" id="PS51698"/>
    </source>
</evidence>
<dbReference type="InterPro" id="IPR051348">
    <property type="entry name" value="U-box_ubiquitin_ligases"/>
</dbReference>
<dbReference type="OrthoDB" id="587152at2759"/>
<protein>
    <recommendedName>
        <fullName evidence="3">RING-type E3 ubiquitin transferase</fullName>
        <ecNumber evidence="3">2.3.2.27</ecNumber>
    </recommendedName>
</protein>
<dbReference type="EC" id="2.3.2.27" evidence="3"/>
<dbReference type="Gene3D" id="3.30.40.10">
    <property type="entry name" value="Zinc/RING finger domain, C3HC4 (zinc finger)"/>
    <property type="match status" value="1"/>
</dbReference>
<evidence type="ECO:0000313" key="8">
    <source>
        <dbReference type="EMBL" id="KAF8729008.1"/>
    </source>
</evidence>
<comment type="caution">
    <text evidence="8">The sequence shown here is derived from an EMBL/GenBank/DDBJ whole genome shotgun (WGS) entry which is preliminary data.</text>
</comment>
<evidence type="ECO:0000256" key="4">
    <source>
        <dbReference type="ARBA" id="ARBA00022679"/>
    </source>
</evidence>
<dbReference type="InterPro" id="IPR013083">
    <property type="entry name" value="Znf_RING/FYVE/PHD"/>
</dbReference>
<dbReference type="PROSITE" id="PS00109">
    <property type="entry name" value="PROTEIN_KINASE_TYR"/>
    <property type="match status" value="1"/>
</dbReference>
<keyword evidence="9" id="KW-1185">Reference proteome</keyword>
<dbReference type="Gene3D" id="1.10.510.10">
    <property type="entry name" value="Transferase(Phosphotransferase) domain 1"/>
    <property type="match status" value="1"/>
</dbReference>
<dbReference type="PANTHER" id="PTHR45647:SF50">
    <property type="entry name" value="U-BOX DOMAIN-CONTAINING PROTEIN 57"/>
    <property type="match status" value="1"/>
</dbReference>
<evidence type="ECO:0000256" key="5">
    <source>
        <dbReference type="ARBA" id="ARBA00022786"/>
    </source>
</evidence>
<dbReference type="GO" id="GO:0005524">
    <property type="term" value="F:ATP binding"/>
    <property type="evidence" value="ECO:0007669"/>
    <property type="project" value="InterPro"/>
</dbReference>
<comment type="pathway">
    <text evidence="2">Protein modification; protein ubiquitination.</text>
</comment>
<dbReference type="SUPFAM" id="SSF57850">
    <property type="entry name" value="RING/U-box"/>
    <property type="match status" value="1"/>
</dbReference>
<gene>
    <name evidence="8" type="ORF">HU200_018319</name>
</gene>
<dbReference type="InterPro" id="IPR000719">
    <property type="entry name" value="Prot_kinase_dom"/>
</dbReference>
<dbReference type="UniPathway" id="UPA00143"/>
<dbReference type="Pfam" id="PF00069">
    <property type="entry name" value="Pkinase"/>
    <property type="match status" value="1"/>
</dbReference>
<dbReference type="InterPro" id="IPR011009">
    <property type="entry name" value="Kinase-like_dom_sf"/>
</dbReference>
<feature type="domain" description="Protein kinase" evidence="6">
    <location>
        <begin position="1"/>
        <end position="282"/>
    </location>
</feature>
<evidence type="ECO:0000256" key="3">
    <source>
        <dbReference type="ARBA" id="ARBA00012483"/>
    </source>
</evidence>
<reference evidence="8" key="1">
    <citation type="submission" date="2020-07" db="EMBL/GenBank/DDBJ databases">
        <title>Genome sequence and genetic diversity analysis of an under-domesticated orphan crop, white fonio (Digitaria exilis).</title>
        <authorList>
            <person name="Bennetzen J.L."/>
            <person name="Chen S."/>
            <person name="Ma X."/>
            <person name="Wang X."/>
            <person name="Yssel A.E.J."/>
            <person name="Chaluvadi S.R."/>
            <person name="Johnson M."/>
            <person name="Gangashetty P."/>
            <person name="Hamidou F."/>
            <person name="Sanogo M.D."/>
            <person name="Zwaenepoel A."/>
            <person name="Wallace J."/>
            <person name="Van De Peer Y."/>
            <person name="Van Deynze A."/>
        </authorList>
    </citation>
    <scope>NUCLEOTIDE SEQUENCE</scope>
    <source>
        <tissue evidence="8">Leaves</tissue>
    </source>
</reference>
<dbReference type="InterPro" id="IPR008266">
    <property type="entry name" value="Tyr_kinase_AS"/>
</dbReference>
<dbReference type="PROSITE" id="PS50011">
    <property type="entry name" value="PROTEIN_KINASE_DOM"/>
    <property type="match status" value="1"/>
</dbReference>
<dbReference type="CDD" id="cd16655">
    <property type="entry name" value="RING-Ubox_WDSUB1-like"/>
    <property type="match status" value="1"/>
</dbReference>
<dbReference type="InterPro" id="IPR003613">
    <property type="entry name" value="Ubox_domain"/>
</dbReference>
<organism evidence="8 9">
    <name type="scientific">Digitaria exilis</name>
    <dbReference type="NCBI Taxonomy" id="1010633"/>
    <lineage>
        <taxon>Eukaryota</taxon>
        <taxon>Viridiplantae</taxon>
        <taxon>Streptophyta</taxon>
        <taxon>Embryophyta</taxon>
        <taxon>Tracheophyta</taxon>
        <taxon>Spermatophyta</taxon>
        <taxon>Magnoliopsida</taxon>
        <taxon>Liliopsida</taxon>
        <taxon>Poales</taxon>
        <taxon>Poaceae</taxon>
        <taxon>PACMAD clade</taxon>
        <taxon>Panicoideae</taxon>
        <taxon>Panicodae</taxon>
        <taxon>Paniceae</taxon>
        <taxon>Anthephorinae</taxon>
        <taxon>Digitaria</taxon>
    </lineage>
</organism>
<comment type="catalytic activity">
    <reaction evidence="1">
        <text>S-ubiquitinyl-[E2 ubiquitin-conjugating enzyme]-L-cysteine + [acceptor protein]-L-lysine = [E2 ubiquitin-conjugating enzyme]-L-cysteine + N(6)-ubiquitinyl-[acceptor protein]-L-lysine.</text>
        <dbReference type="EC" id="2.3.2.27"/>
    </reaction>
</comment>
<dbReference type="SMART" id="SM00504">
    <property type="entry name" value="Ubox"/>
    <property type="match status" value="1"/>
</dbReference>
<dbReference type="PROSITE" id="PS51698">
    <property type="entry name" value="U_BOX"/>
    <property type="match status" value="1"/>
</dbReference>
<evidence type="ECO:0000259" key="6">
    <source>
        <dbReference type="PROSITE" id="PS50011"/>
    </source>
</evidence>
<dbReference type="Pfam" id="PF04564">
    <property type="entry name" value="U-box"/>
    <property type="match status" value="1"/>
</dbReference>
<evidence type="ECO:0000313" key="9">
    <source>
        <dbReference type="Proteomes" id="UP000636709"/>
    </source>
</evidence>
<dbReference type="AlphaFoldDB" id="A0A835F5Q2"/>
<evidence type="ECO:0000256" key="1">
    <source>
        <dbReference type="ARBA" id="ARBA00000900"/>
    </source>
</evidence>
<keyword evidence="4" id="KW-0808">Transferase</keyword>
<dbReference type="GO" id="GO:0061630">
    <property type="term" value="F:ubiquitin protein ligase activity"/>
    <property type="evidence" value="ECO:0007669"/>
    <property type="project" value="UniProtKB-EC"/>
</dbReference>
<proteinExistence type="predicted"/>
<keyword evidence="5" id="KW-0833">Ubl conjugation pathway</keyword>
<dbReference type="Proteomes" id="UP000636709">
    <property type="component" value="Unassembled WGS sequence"/>
</dbReference>
<dbReference type="SUPFAM" id="SSF56112">
    <property type="entry name" value="Protein kinase-like (PK-like)"/>
    <property type="match status" value="1"/>
</dbReference>
<dbReference type="EMBL" id="JACEFO010001626">
    <property type="protein sequence ID" value="KAF8729008.1"/>
    <property type="molecule type" value="Genomic_DNA"/>
</dbReference>
<sequence length="380" mass="42884">MNYAIRRTGRLFSSSPFLTWNKQQSILVMLTKLEQVNMAVYTKALYTRSQWQSSYPIPKAYFGERFPSFVKGNILTSSPLLEYSEACAIVYEWLPNRNLEDNMVYNNDSPPLLWHRRAEIIAEVCSALLYLHSNKPNALVHCDLRPCNILLDADYRSKLCNFGSSNPFLEPDACAANLTARLPYLDPEFLITGELTPLSDVYSLGVIILRLLTGMPPLSIAKKVAAALESDILHMLIDKSAGDWAYTQAKQLALVALSCVEMSKEKRPDLLTKVWAVVEPMIKRPPAASWPYLQPDSDGNRAPAHFFCPILMEIMNDPQVASDGYTYEAEAIRRWLDGGNNRSPMTNLDLPNRDLVPNHALRSCIQEYLKPQRQQGQPGS</sequence>
<dbReference type="SMART" id="SM00220">
    <property type="entry name" value="S_TKc"/>
    <property type="match status" value="1"/>
</dbReference>
<evidence type="ECO:0000256" key="2">
    <source>
        <dbReference type="ARBA" id="ARBA00004906"/>
    </source>
</evidence>
<dbReference type="GO" id="GO:0016567">
    <property type="term" value="P:protein ubiquitination"/>
    <property type="evidence" value="ECO:0007669"/>
    <property type="project" value="UniProtKB-UniPathway"/>
</dbReference>
<feature type="domain" description="U-box" evidence="7">
    <location>
        <begin position="301"/>
        <end position="375"/>
    </location>
</feature>
<name>A0A835F5Q2_9POAL</name>
<dbReference type="PANTHER" id="PTHR45647">
    <property type="entry name" value="OS02G0152300 PROTEIN"/>
    <property type="match status" value="1"/>
</dbReference>